<sequence length="401" mass="43192">MKVLEGVRVVELASYLFVPAAGAILADWGADVVKIEHPEHPDPQRAIVIADMSVGGEPFEPLMQQANRGKRSVGLDGGTPEGYEILRKLVAGADVFLTNLLPESRRRLRVDVDDIRSMNPSIVYVRGSGYGPAGPERSMPGFDGTTYWARGGAADNLTPAGAMRPTPVRPGLGDLPGATSVAGAVAAGLFHRERTGEAPLVDVSLLSVAVWGNSPAITASAMRGEPIQKTLREDNRNPLSLSFRTKDGRFVKLSLFQSDRYFARLCEALGEPELAVDERFVDSTARAAHRQACTAALDEVFGRLTLADVESRLTGLGGPWSRVQDSFEVSQDPQVLANGYLTEVDAGGRKVPVAASPWQFGEARYPLRAAPEHGEHTDEVLLELGLDYEEILKLKISGTVL</sequence>
<dbReference type="RefSeq" id="WP_093580794.1">
    <property type="nucleotide sequence ID" value="NZ_FPBA01000012.1"/>
</dbReference>
<accession>A0A1I7B4A3</accession>
<keyword evidence="2" id="KW-1185">Reference proteome</keyword>
<name>A0A1I7B4A3_9ACTN</name>
<dbReference type="InterPro" id="IPR023606">
    <property type="entry name" value="CoA-Trfase_III_dom_1_sf"/>
</dbReference>
<dbReference type="Gene3D" id="3.40.50.10540">
    <property type="entry name" value="Crotonobetainyl-coa:carnitine coa-transferase, domain 1"/>
    <property type="match status" value="1"/>
</dbReference>
<proteinExistence type="predicted"/>
<protein>
    <submittedName>
        <fullName evidence="1">Crotonobetainyl-CoA:carnitine CoA-transferase CaiB</fullName>
    </submittedName>
</protein>
<dbReference type="PANTHER" id="PTHR48228:SF2">
    <property type="entry name" value="E-CINNAMOYL-COA:R-PHENYLLACTATE COA TRANSFERASE LARGE SUBUNIT"/>
    <property type="match status" value="1"/>
</dbReference>
<dbReference type="STRING" id="1296565.SAMN05660657_03257"/>
<dbReference type="OrthoDB" id="9797653at2"/>
<reference evidence="2" key="1">
    <citation type="submission" date="2016-10" db="EMBL/GenBank/DDBJ databases">
        <authorList>
            <person name="Varghese N."/>
            <person name="Submissions S."/>
        </authorList>
    </citation>
    <scope>NUCLEOTIDE SEQUENCE [LARGE SCALE GENOMIC DNA]</scope>
    <source>
        <strain evidence="2">DSM 46136</strain>
    </source>
</reference>
<dbReference type="EMBL" id="FPBA01000012">
    <property type="protein sequence ID" value="SFT82009.1"/>
    <property type="molecule type" value="Genomic_DNA"/>
</dbReference>
<dbReference type="InterPro" id="IPR050509">
    <property type="entry name" value="CoA-transferase_III"/>
</dbReference>
<dbReference type="SUPFAM" id="SSF89796">
    <property type="entry name" value="CoA-transferase family III (CaiB/BaiF)"/>
    <property type="match status" value="1"/>
</dbReference>
<dbReference type="GO" id="GO:0016740">
    <property type="term" value="F:transferase activity"/>
    <property type="evidence" value="ECO:0007669"/>
    <property type="project" value="UniProtKB-KW"/>
</dbReference>
<dbReference type="PANTHER" id="PTHR48228">
    <property type="entry name" value="SUCCINYL-COA--D-CITRAMALATE COA-TRANSFERASE"/>
    <property type="match status" value="1"/>
</dbReference>
<evidence type="ECO:0000313" key="2">
    <source>
        <dbReference type="Proteomes" id="UP000199546"/>
    </source>
</evidence>
<dbReference type="Pfam" id="PF02515">
    <property type="entry name" value="CoA_transf_3"/>
    <property type="match status" value="1"/>
</dbReference>
<evidence type="ECO:0000313" key="1">
    <source>
        <dbReference type="EMBL" id="SFT82009.1"/>
    </source>
</evidence>
<dbReference type="AlphaFoldDB" id="A0A1I7B4A3"/>
<dbReference type="InterPro" id="IPR003673">
    <property type="entry name" value="CoA-Trfase_fam_III"/>
</dbReference>
<dbReference type="InterPro" id="IPR044855">
    <property type="entry name" value="CoA-Trfase_III_dom3_sf"/>
</dbReference>
<dbReference type="Proteomes" id="UP000199546">
    <property type="component" value="Unassembled WGS sequence"/>
</dbReference>
<organism evidence="1 2">
    <name type="scientific">Geodermatophilus amargosae</name>
    <dbReference type="NCBI Taxonomy" id="1296565"/>
    <lineage>
        <taxon>Bacteria</taxon>
        <taxon>Bacillati</taxon>
        <taxon>Actinomycetota</taxon>
        <taxon>Actinomycetes</taxon>
        <taxon>Geodermatophilales</taxon>
        <taxon>Geodermatophilaceae</taxon>
        <taxon>Geodermatophilus</taxon>
    </lineage>
</organism>
<keyword evidence="1" id="KW-0808">Transferase</keyword>
<dbReference type="Gene3D" id="3.30.1540.10">
    <property type="entry name" value="formyl-coa transferase, domain 3"/>
    <property type="match status" value="1"/>
</dbReference>
<gene>
    <name evidence="1" type="ORF">SAMN05660657_03257</name>
</gene>